<evidence type="ECO:0000313" key="2">
    <source>
        <dbReference type="EMBL" id="CAE8607152.1"/>
    </source>
</evidence>
<sequence>AYPCSLVSDPIAEIYMMSKHDILRRLPKKLFSALFTLETACEPTDGQLVDMLRQNERWFSYRRSMHGAAIRNNQDLRPNITSCRGVDAAANLDFLGVNLNSDLGKKTLPPPQKKGVHLTAKDEELFSQTSARFLRRYDMMKRDRGLRLALGRAGYPKHGNGLHDEDENDPMAVRFDQHWSKLRQDPVSLDLGEDLFDITMRKDYTLPSGAMPFADPINPPPELRASTSSLSSGGPASGWTATVTAELPPIIDTRHSGELPRSGTSPTLSEPGTPAVEASRPRRAVAFA</sequence>
<comment type="caution">
    <text evidence="2">The sequence shown here is derived from an EMBL/GenBank/DDBJ whole genome shotgun (WGS) entry which is preliminary data.</text>
</comment>
<reference evidence="2" key="1">
    <citation type="submission" date="2021-02" db="EMBL/GenBank/DDBJ databases">
        <authorList>
            <person name="Dougan E. K."/>
            <person name="Rhodes N."/>
            <person name="Thang M."/>
            <person name="Chan C."/>
        </authorList>
    </citation>
    <scope>NUCLEOTIDE SEQUENCE</scope>
</reference>
<evidence type="ECO:0000256" key="1">
    <source>
        <dbReference type="SAM" id="MobiDB-lite"/>
    </source>
</evidence>
<gene>
    <name evidence="2" type="ORF">PGLA1383_LOCUS25094</name>
</gene>
<protein>
    <submittedName>
        <fullName evidence="2">Uncharacterized protein</fullName>
    </submittedName>
</protein>
<proteinExistence type="predicted"/>
<feature type="region of interest" description="Disordered" evidence="1">
    <location>
        <begin position="211"/>
        <end position="288"/>
    </location>
</feature>
<dbReference type="AlphaFoldDB" id="A0A813EZ73"/>
<dbReference type="EMBL" id="CAJNNV010020660">
    <property type="protein sequence ID" value="CAE8607152.1"/>
    <property type="molecule type" value="Genomic_DNA"/>
</dbReference>
<dbReference type="Proteomes" id="UP000654075">
    <property type="component" value="Unassembled WGS sequence"/>
</dbReference>
<name>A0A813EZ73_POLGL</name>
<accession>A0A813EZ73</accession>
<keyword evidence="3" id="KW-1185">Reference proteome</keyword>
<feature type="compositionally biased region" description="Low complexity" evidence="1">
    <location>
        <begin position="226"/>
        <end position="238"/>
    </location>
</feature>
<feature type="non-terminal residue" evidence="2">
    <location>
        <position position="288"/>
    </location>
</feature>
<organism evidence="2 3">
    <name type="scientific">Polarella glacialis</name>
    <name type="common">Dinoflagellate</name>
    <dbReference type="NCBI Taxonomy" id="89957"/>
    <lineage>
        <taxon>Eukaryota</taxon>
        <taxon>Sar</taxon>
        <taxon>Alveolata</taxon>
        <taxon>Dinophyceae</taxon>
        <taxon>Suessiales</taxon>
        <taxon>Suessiaceae</taxon>
        <taxon>Polarella</taxon>
    </lineage>
</organism>
<evidence type="ECO:0000313" key="3">
    <source>
        <dbReference type="Proteomes" id="UP000654075"/>
    </source>
</evidence>